<dbReference type="InParanoid" id="D8QBU3"/>
<feature type="domain" description="Distal membrane-arm assembly complex protein 1-like" evidence="1">
    <location>
        <begin position="20"/>
        <end position="56"/>
    </location>
</feature>
<evidence type="ECO:0000313" key="2">
    <source>
        <dbReference type="EMBL" id="EFI94815.1"/>
    </source>
</evidence>
<gene>
    <name evidence="2" type="ORF">SCHCODRAFT_111352</name>
</gene>
<dbReference type="EMBL" id="GL377309">
    <property type="protein sequence ID" value="EFI94815.1"/>
    <property type="molecule type" value="Genomic_DNA"/>
</dbReference>
<proteinExistence type="predicted"/>
<evidence type="ECO:0000313" key="3">
    <source>
        <dbReference type="Proteomes" id="UP000007431"/>
    </source>
</evidence>
<dbReference type="Proteomes" id="UP000007431">
    <property type="component" value="Unassembled WGS sequence"/>
</dbReference>
<sequence length="74" mass="7953">MSTPNVAPTAQVAPQKEFQDCLQCRVVGTATFAGLGVYSFMQARRATPGSLWEKRIAVALGAGAYATHFLESNY</sequence>
<dbReference type="Pfam" id="PF15055">
    <property type="entry name" value="DMAC1_Dmo2"/>
    <property type="match status" value="1"/>
</dbReference>
<protein>
    <recommendedName>
        <fullName evidence="1">Distal membrane-arm assembly complex protein 1-like domain-containing protein</fullName>
    </recommendedName>
</protein>
<evidence type="ECO:0000259" key="1">
    <source>
        <dbReference type="Pfam" id="PF15055"/>
    </source>
</evidence>
<name>D8QBU3_SCHCM</name>
<dbReference type="HOGENOM" id="CLU_186274_1_0_1"/>
<dbReference type="InterPro" id="IPR028036">
    <property type="entry name" value="DMAC1-like_dom"/>
</dbReference>
<dbReference type="VEuPathDB" id="FungiDB:SCHCODRAFT_02634157"/>
<organism evidence="3">
    <name type="scientific">Schizophyllum commune (strain H4-8 / FGSC 9210)</name>
    <name type="common">Split gill fungus</name>
    <dbReference type="NCBI Taxonomy" id="578458"/>
    <lineage>
        <taxon>Eukaryota</taxon>
        <taxon>Fungi</taxon>
        <taxon>Dikarya</taxon>
        <taxon>Basidiomycota</taxon>
        <taxon>Agaricomycotina</taxon>
        <taxon>Agaricomycetes</taxon>
        <taxon>Agaricomycetidae</taxon>
        <taxon>Agaricales</taxon>
        <taxon>Schizophyllaceae</taxon>
        <taxon>Schizophyllum</taxon>
    </lineage>
</organism>
<keyword evidence="3" id="KW-1185">Reference proteome</keyword>
<dbReference type="GeneID" id="9594068"/>
<feature type="non-terminal residue" evidence="2">
    <location>
        <position position="74"/>
    </location>
</feature>
<reference evidence="2 3" key="1">
    <citation type="journal article" date="2010" name="Nat. Biotechnol.">
        <title>Genome sequence of the model mushroom Schizophyllum commune.</title>
        <authorList>
            <person name="Ohm R.A."/>
            <person name="de Jong J.F."/>
            <person name="Lugones L.G."/>
            <person name="Aerts A."/>
            <person name="Kothe E."/>
            <person name="Stajich J.E."/>
            <person name="de Vries R.P."/>
            <person name="Record E."/>
            <person name="Levasseur A."/>
            <person name="Baker S.E."/>
            <person name="Bartholomew K.A."/>
            <person name="Coutinho P.M."/>
            <person name="Erdmann S."/>
            <person name="Fowler T.J."/>
            <person name="Gathman A.C."/>
            <person name="Lombard V."/>
            <person name="Henrissat B."/>
            <person name="Knabe N."/>
            <person name="Kuees U."/>
            <person name="Lilly W.W."/>
            <person name="Lindquist E."/>
            <person name="Lucas S."/>
            <person name="Magnuson J.K."/>
            <person name="Piumi F."/>
            <person name="Raudaskoski M."/>
            <person name="Salamov A."/>
            <person name="Schmutz J."/>
            <person name="Schwarze F.W.M.R."/>
            <person name="vanKuyk P.A."/>
            <person name="Horton J.S."/>
            <person name="Grigoriev I.V."/>
            <person name="Woesten H.A.B."/>
        </authorList>
    </citation>
    <scope>NUCLEOTIDE SEQUENCE [LARGE SCALE GENOMIC DNA]</scope>
    <source>
        <strain evidence="3">H4-8 / FGSC 9210</strain>
    </source>
</reference>
<accession>D8QBU3</accession>
<dbReference type="KEGG" id="scm:SCHCO_02634157"/>
<dbReference type="OrthoDB" id="6604875at2759"/>
<dbReference type="AlphaFoldDB" id="D8QBU3"/>
<dbReference type="OMA" id="NDCMACR"/>